<gene>
    <name evidence="3" type="ORF">LACBIDRAFT_325755</name>
    <name evidence="2" type="ORF">LACBIDRAFT_327553</name>
</gene>
<sequence length="379" mass="42770">MNLHHYQMLELYDSSPWSQVVQENRLKYARTLSNADIECLVWAELDALAFAHFVPTCLGPLQLLVADQDLHAASTQITKSSDCRLFFGFNPRHVESILLDLSQPKTFPHSVCLETTIAACNRTPDDPDFIFIHPQSQFYFNIQDKSRSLSLVPFPDNIRFPKAIFLLEMRLQADWSTNDLCTASCRGSHWLPPFNFNWDQSQSQSVHPPVAVSDNLEVPSSERPWIIRRPYSSPFLSSRAHGYLRPLRAAPKFRIDLGVGIFLKRPFCFEGRRVLVGGHRRHRLQGDTFGDSGGQDNTPLTFVEMAMNLWRALGPHVLGVLGHIVGCLQVIHDYFAGEDDTPIEDRGLAGENDTEVLDHTNLSSALPSSESTPSLRHIP</sequence>
<protein>
    <submittedName>
        <fullName evidence="3">Predicted protein</fullName>
    </submittedName>
</protein>
<dbReference type="GeneID" id="6074770"/>
<dbReference type="AlphaFoldDB" id="B0D644"/>
<evidence type="ECO:0000256" key="1">
    <source>
        <dbReference type="SAM" id="MobiDB-lite"/>
    </source>
</evidence>
<feature type="compositionally biased region" description="Low complexity" evidence="1">
    <location>
        <begin position="362"/>
        <end position="379"/>
    </location>
</feature>
<dbReference type="KEGG" id="lbc:LACBIDRAFT_327553"/>
<evidence type="ECO:0000313" key="3">
    <source>
        <dbReference type="EMBL" id="EDR09878.1"/>
    </source>
</evidence>
<evidence type="ECO:0000313" key="2">
    <source>
        <dbReference type="EMBL" id="EDR07824.1"/>
    </source>
</evidence>
<accession>B0D644</accession>
<dbReference type="RefSeq" id="XP_001879263.1">
    <property type="nucleotide sequence ID" value="XM_001879228.1"/>
</dbReference>
<organism evidence="4">
    <name type="scientific">Laccaria bicolor (strain S238N-H82 / ATCC MYA-4686)</name>
    <name type="common">Bicoloured deceiver</name>
    <name type="synonym">Laccaria laccata var. bicolor</name>
    <dbReference type="NCBI Taxonomy" id="486041"/>
    <lineage>
        <taxon>Eukaryota</taxon>
        <taxon>Fungi</taxon>
        <taxon>Dikarya</taxon>
        <taxon>Basidiomycota</taxon>
        <taxon>Agaricomycotina</taxon>
        <taxon>Agaricomycetes</taxon>
        <taxon>Agaricomycetidae</taxon>
        <taxon>Agaricales</taxon>
        <taxon>Agaricineae</taxon>
        <taxon>Hydnangiaceae</taxon>
        <taxon>Laccaria</taxon>
    </lineage>
</organism>
<dbReference type="RefSeq" id="XP_001881613.1">
    <property type="nucleotide sequence ID" value="XM_001881578.1"/>
</dbReference>
<dbReference type="OrthoDB" id="2730545at2759"/>
<feature type="region of interest" description="Disordered" evidence="1">
    <location>
        <begin position="360"/>
        <end position="379"/>
    </location>
</feature>
<keyword evidence="4" id="KW-1185">Reference proteome</keyword>
<dbReference type="KEGG" id="lbc:LACBIDRAFT_325755"/>
<dbReference type="HOGENOM" id="CLU_729713_0_0_1"/>
<dbReference type="Proteomes" id="UP000001194">
    <property type="component" value="Unassembled WGS sequence"/>
</dbReference>
<name>B0D644_LACBS</name>
<evidence type="ECO:0000313" key="4">
    <source>
        <dbReference type="Proteomes" id="UP000001194"/>
    </source>
</evidence>
<dbReference type="EMBL" id="DS547103">
    <property type="protein sequence ID" value="EDR07824.1"/>
    <property type="molecule type" value="Genomic_DNA"/>
</dbReference>
<reference evidence="3 4" key="1">
    <citation type="journal article" date="2008" name="Nature">
        <title>The genome of Laccaria bicolor provides insights into mycorrhizal symbiosis.</title>
        <authorList>
            <person name="Martin F."/>
            <person name="Aerts A."/>
            <person name="Ahren D."/>
            <person name="Brun A."/>
            <person name="Danchin E.G.J."/>
            <person name="Duchaussoy F."/>
            <person name="Gibon J."/>
            <person name="Kohler A."/>
            <person name="Lindquist E."/>
            <person name="Pereda V."/>
            <person name="Salamov A."/>
            <person name="Shapiro H.J."/>
            <person name="Wuyts J."/>
            <person name="Blaudez D."/>
            <person name="Buee M."/>
            <person name="Brokstein P."/>
            <person name="Canbaeck B."/>
            <person name="Cohen D."/>
            <person name="Courty P.E."/>
            <person name="Coutinho P.M."/>
            <person name="Delaruelle C."/>
            <person name="Detter J.C."/>
            <person name="Deveau A."/>
            <person name="DiFazio S."/>
            <person name="Duplessis S."/>
            <person name="Fraissinet-Tachet L."/>
            <person name="Lucic E."/>
            <person name="Frey-Klett P."/>
            <person name="Fourrey C."/>
            <person name="Feussner I."/>
            <person name="Gay G."/>
            <person name="Grimwood J."/>
            <person name="Hoegger P.J."/>
            <person name="Jain P."/>
            <person name="Kilaru S."/>
            <person name="Labbe J."/>
            <person name="Lin Y.C."/>
            <person name="Legue V."/>
            <person name="Le Tacon F."/>
            <person name="Marmeisse R."/>
            <person name="Melayah D."/>
            <person name="Montanini B."/>
            <person name="Muratet M."/>
            <person name="Nehls U."/>
            <person name="Niculita-Hirzel H."/>
            <person name="Oudot-Le Secq M.P."/>
            <person name="Peter M."/>
            <person name="Quesneville H."/>
            <person name="Rajashekar B."/>
            <person name="Reich M."/>
            <person name="Rouhier N."/>
            <person name="Schmutz J."/>
            <person name="Yin T."/>
            <person name="Chalot M."/>
            <person name="Henrissat B."/>
            <person name="Kuees U."/>
            <person name="Lucas S."/>
            <person name="Van de Peer Y."/>
            <person name="Podila G.K."/>
            <person name="Polle A."/>
            <person name="Pukkila P.J."/>
            <person name="Richardson P.M."/>
            <person name="Rouze P."/>
            <person name="Sanders I.R."/>
            <person name="Stajich J.E."/>
            <person name="Tunlid A."/>
            <person name="Tuskan G."/>
            <person name="Grigoriev I.V."/>
        </authorList>
    </citation>
    <scope>NUCLEOTIDE SEQUENCE [LARGE SCALE GENOMIC DNA]</scope>
    <source>
        <strain evidence="4">S238N-H82 / ATCC MYA-4686</strain>
    </source>
</reference>
<proteinExistence type="predicted"/>
<dbReference type="InParanoid" id="B0D644"/>
<dbReference type="GeneID" id="6077283"/>
<dbReference type="EMBL" id="DS547098">
    <property type="protein sequence ID" value="EDR09878.1"/>
    <property type="molecule type" value="Genomic_DNA"/>
</dbReference>